<evidence type="ECO:0000256" key="3">
    <source>
        <dbReference type="ARBA" id="ARBA00013194"/>
    </source>
</evidence>
<keyword evidence="8" id="KW-1185">Reference proteome</keyword>
<evidence type="ECO:0000256" key="2">
    <source>
        <dbReference type="ARBA" id="ARBA00007365"/>
    </source>
</evidence>
<keyword evidence="5 7" id="KW-0413">Isomerase</keyword>
<sequence length="219" mass="24919">MKHLYLLMACILLCTGLSARHRRVKIITPYGTMVVRLYDETPLHRDNFIKLTRRHFFDSTLFHRVILHFMIQGGDPDSKHAKPGQELGNGDLGYTIPAEFRPNLFHRKGVLAAARDDRPDKASSACQFYLVQGKVFTDAGLDSLENGRLHGRKIPPAQRAVYKTIGGTPHLDQNYTVFGIVEKGMYVIDSIAGQPTDKNDRPLTDVPMKIRLKKKWLFF</sequence>
<dbReference type="GO" id="GO:0006457">
    <property type="term" value="P:protein folding"/>
    <property type="evidence" value="ECO:0007669"/>
    <property type="project" value="InterPro"/>
</dbReference>
<dbReference type="CDD" id="cd00317">
    <property type="entry name" value="cyclophilin"/>
    <property type="match status" value="1"/>
</dbReference>
<evidence type="ECO:0000256" key="1">
    <source>
        <dbReference type="ARBA" id="ARBA00002388"/>
    </source>
</evidence>
<feature type="domain" description="PPIase cyclophilin-type" evidence="6">
    <location>
        <begin position="28"/>
        <end position="206"/>
    </location>
</feature>
<dbReference type="Proteomes" id="UP000244450">
    <property type="component" value="Unassembled WGS sequence"/>
</dbReference>
<dbReference type="InterPro" id="IPR029000">
    <property type="entry name" value="Cyclophilin-like_dom_sf"/>
</dbReference>
<dbReference type="Gene3D" id="2.40.100.10">
    <property type="entry name" value="Cyclophilin-like"/>
    <property type="match status" value="1"/>
</dbReference>
<comment type="function">
    <text evidence="1">PPIases accelerate the folding of proteins. It catalyzes the cis-trans isomerization of proline imidic peptide bonds in oligopeptides.</text>
</comment>
<evidence type="ECO:0000256" key="4">
    <source>
        <dbReference type="ARBA" id="ARBA00023110"/>
    </source>
</evidence>
<dbReference type="InterPro" id="IPR024936">
    <property type="entry name" value="Cyclophilin-type_PPIase"/>
</dbReference>
<dbReference type="Pfam" id="PF00160">
    <property type="entry name" value="Pro_isomerase"/>
    <property type="match status" value="1"/>
</dbReference>
<reference evidence="7 8" key="1">
    <citation type="submission" date="2018-04" db="EMBL/GenBank/DDBJ databases">
        <title>Chitinophaga fuyangensis sp. nov., isolated from soil in a chemical factory.</title>
        <authorList>
            <person name="Chen K."/>
        </authorList>
    </citation>
    <scope>NUCLEOTIDE SEQUENCE [LARGE SCALE GENOMIC DNA]</scope>
    <source>
        <strain evidence="7 8">LY-1</strain>
    </source>
</reference>
<dbReference type="InterPro" id="IPR002130">
    <property type="entry name" value="Cyclophilin-type_PPIase_dom"/>
</dbReference>
<comment type="caution">
    <text evidence="7">The sequence shown here is derived from an EMBL/GenBank/DDBJ whole genome shotgun (WGS) entry which is preliminary data.</text>
</comment>
<dbReference type="InterPro" id="IPR020892">
    <property type="entry name" value="Cyclophilin-type_PPIase_CS"/>
</dbReference>
<evidence type="ECO:0000259" key="6">
    <source>
        <dbReference type="PROSITE" id="PS50072"/>
    </source>
</evidence>
<proteinExistence type="inferred from homology"/>
<dbReference type="GO" id="GO:0003755">
    <property type="term" value="F:peptidyl-prolyl cis-trans isomerase activity"/>
    <property type="evidence" value="ECO:0007669"/>
    <property type="project" value="UniProtKB-KW"/>
</dbReference>
<dbReference type="RefSeq" id="WP_108685459.1">
    <property type="nucleotide sequence ID" value="NZ_QCYK01000001.1"/>
</dbReference>
<dbReference type="PROSITE" id="PS00170">
    <property type="entry name" value="CSA_PPIASE_1"/>
    <property type="match status" value="1"/>
</dbReference>
<dbReference type="PANTHER" id="PTHR45625:SF4">
    <property type="entry name" value="PEPTIDYLPROLYL ISOMERASE DOMAIN AND WD REPEAT-CONTAINING PROTEIN 1"/>
    <property type="match status" value="1"/>
</dbReference>
<dbReference type="PIRSF" id="PIRSF001467">
    <property type="entry name" value="Peptidylpro_ismrse"/>
    <property type="match status" value="1"/>
</dbReference>
<dbReference type="OrthoDB" id="9807797at2"/>
<evidence type="ECO:0000256" key="5">
    <source>
        <dbReference type="ARBA" id="ARBA00023235"/>
    </source>
</evidence>
<dbReference type="SUPFAM" id="SSF50891">
    <property type="entry name" value="Cyclophilin-like"/>
    <property type="match status" value="1"/>
</dbReference>
<keyword evidence="4" id="KW-0697">Rotamase</keyword>
<dbReference type="EMBL" id="QCYK01000001">
    <property type="protein sequence ID" value="PUZ28820.1"/>
    <property type="molecule type" value="Genomic_DNA"/>
</dbReference>
<dbReference type="InterPro" id="IPR044666">
    <property type="entry name" value="Cyclophilin_A-like"/>
</dbReference>
<protein>
    <recommendedName>
        <fullName evidence="3">peptidylprolyl isomerase</fullName>
        <ecNumber evidence="3">5.2.1.8</ecNumber>
    </recommendedName>
</protein>
<evidence type="ECO:0000313" key="7">
    <source>
        <dbReference type="EMBL" id="PUZ28820.1"/>
    </source>
</evidence>
<accession>A0A2T7BMG2</accession>
<evidence type="ECO:0000313" key="8">
    <source>
        <dbReference type="Proteomes" id="UP000244450"/>
    </source>
</evidence>
<dbReference type="PROSITE" id="PS50072">
    <property type="entry name" value="CSA_PPIASE_2"/>
    <property type="match status" value="1"/>
</dbReference>
<dbReference type="PANTHER" id="PTHR45625">
    <property type="entry name" value="PEPTIDYL-PROLYL CIS-TRANS ISOMERASE-RELATED"/>
    <property type="match status" value="1"/>
</dbReference>
<gene>
    <name evidence="7" type="ORF">DCC81_04880</name>
</gene>
<dbReference type="EC" id="5.2.1.8" evidence="3"/>
<organism evidence="7 8">
    <name type="scientific">Chitinophaga parva</name>
    <dbReference type="NCBI Taxonomy" id="2169414"/>
    <lineage>
        <taxon>Bacteria</taxon>
        <taxon>Pseudomonadati</taxon>
        <taxon>Bacteroidota</taxon>
        <taxon>Chitinophagia</taxon>
        <taxon>Chitinophagales</taxon>
        <taxon>Chitinophagaceae</taxon>
        <taxon>Chitinophaga</taxon>
    </lineage>
</organism>
<comment type="similarity">
    <text evidence="2">Belongs to the cyclophilin-type PPIase family.</text>
</comment>
<dbReference type="AlphaFoldDB" id="A0A2T7BMG2"/>
<name>A0A2T7BMG2_9BACT</name>